<sequence>MKKTAENLTKAAELAGTERRTFGKLLKKTWAHSRLLR</sequence>
<name>K6YXA2_9ALTE</name>
<dbReference type="AlphaFoldDB" id="K6YXA2"/>
<dbReference type="HOGENOM" id="CLU_3346929_0_0_6"/>
<gene>
    <name evidence="1" type="ORF">C427_1820</name>
</gene>
<keyword evidence="2" id="KW-1185">Reference proteome</keyword>
<dbReference type="Proteomes" id="UP000011864">
    <property type="component" value="Chromosome"/>
</dbReference>
<evidence type="ECO:0000313" key="2">
    <source>
        <dbReference type="Proteomes" id="UP000011864"/>
    </source>
</evidence>
<proteinExistence type="predicted"/>
<protein>
    <submittedName>
        <fullName evidence="1">Uncharacterized protein</fullName>
    </submittedName>
</protein>
<evidence type="ECO:0000313" key="1">
    <source>
        <dbReference type="EMBL" id="AGH43929.1"/>
    </source>
</evidence>
<dbReference type="KEGG" id="gps:C427_1820"/>
<organism evidence="1 2">
    <name type="scientific">Paraglaciecola psychrophila 170</name>
    <dbReference type="NCBI Taxonomy" id="1129794"/>
    <lineage>
        <taxon>Bacteria</taxon>
        <taxon>Pseudomonadati</taxon>
        <taxon>Pseudomonadota</taxon>
        <taxon>Gammaproteobacteria</taxon>
        <taxon>Alteromonadales</taxon>
        <taxon>Alteromonadaceae</taxon>
        <taxon>Paraglaciecola</taxon>
    </lineage>
</organism>
<accession>K6YXA2</accession>
<dbReference type="PATRIC" id="fig|1129794.4.peg.1804"/>
<dbReference type="EMBL" id="CP003837">
    <property type="protein sequence ID" value="AGH43929.1"/>
    <property type="molecule type" value="Genomic_DNA"/>
</dbReference>
<reference evidence="1 2" key="1">
    <citation type="journal article" date="2013" name="Genome Announc.">
        <title>Complete Genome Sequence of Glaciecola psychrophila Strain 170T.</title>
        <authorList>
            <person name="Yin J."/>
            <person name="Chen J."/>
            <person name="Liu G."/>
            <person name="Yu Y."/>
            <person name="Song L."/>
            <person name="Wang X."/>
            <person name="Qu X."/>
        </authorList>
    </citation>
    <scope>NUCLEOTIDE SEQUENCE [LARGE SCALE GENOMIC DNA]</scope>
    <source>
        <strain evidence="1 2">170</strain>
    </source>
</reference>